<keyword evidence="3" id="KW-1185">Reference proteome</keyword>
<protein>
    <recommendedName>
        <fullName evidence="1">Heterokaryon incompatibility domain-containing protein</fullName>
    </recommendedName>
</protein>
<reference evidence="2" key="1">
    <citation type="submission" date="2020-01" db="EMBL/GenBank/DDBJ databases">
        <authorList>
            <consortium name="DOE Joint Genome Institute"/>
            <person name="Haridas S."/>
            <person name="Albert R."/>
            <person name="Binder M."/>
            <person name="Bloem J."/>
            <person name="Labutti K."/>
            <person name="Salamov A."/>
            <person name="Andreopoulos B."/>
            <person name="Baker S.E."/>
            <person name="Barry K."/>
            <person name="Bills G."/>
            <person name="Bluhm B.H."/>
            <person name="Cannon C."/>
            <person name="Castanera R."/>
            <person name="Culley D.E."/>
            <person name="Daum C."/>
            <person name="Ezra D."/>
            <person name="Gonzalez J.B."/>
            <person name="Henrissat B."/>
            <person name="Kuo A."/>
            <person name="Liang C."/>
            <person name="Lipzen A."/>
            <person name="Lutzoni F."/>
            <person name="Magnuson J."/>
            <person name="Mondo S."/>
            <person name="Nolan M."/>
            <person name="Ohm R."/>
            <person name="Pangilinan J."/>
            <person name="Park H.-J."/>
            <person name="Ramirez L."/>
            <person name="Alfaro M."/>
            <person name="Sun H."/>
            <person name="Tritt A."/>
            <person name="Yoshinaga Y."/>
            <person name="Zwiers L.-H."/>
            <person name="Turgeon B.G."/>
            <person name="Goodwin S.B."/>
            <person name="Spatafora J.W."/>
            <person name="Crous P.W."/>
            <person name="Grigoriev I.V."/>
        </authorList>
    </citation>
    <scope>NUCLEOTIDE SEQUENCE</scope>
    <source>
        <strain evidence="2">P77</strain>
    </source>
</reference>
<dbReference type="PANTHER" id="PTHR24148">
    <property type="entry name" value="ANKYRIN REPEAT DOMAIN-CONTAINING PROTEIN 39 HOMOLOG-RELATED"/>
    <property type="match status" value="1"/>
</dbReference>
<proteinExistence type="predicted"/>
<organism evidence="2 3">
    <name type="scientific">Decorospora gaudefroyi</name>
    <dbReference type="NCBI Taxonomy" id="184978"/>
    <lineage>
        <taxon>Eukaryota</taxon>
        <taxon>Fungi</taxon>
        <taxon>Dikarya</taxon>
        <taxon>Ascomycota</taxon>
        <taxon>Pezizomycotina</taxon>
        <taxon>Dothideomycetes</taxon>
        <taxon>Pleosporomycetidae</taxon>
        <taxon>Pleosporales</taxon>
        <taxon>Pleosporineae</taxon>
        <taxon>Pleosporaceae</taxon>
        <taxon>Decorospora</taxon>
    </lineage>
</organism>
<dbReference type="Pfam" id="PF26639">
    <property type="entry name" value="Het-6_barrel"/>
    <property type="match status" value="1"/>
</dbReference>
<dbReference type="OrthoDB" id="2157530at2759"/>
<dbReference type="InterPro" id="IPR052895">
    <property type="entry name" value="HetReg/Transcr_Mod"/>
</dbReference>
<dbReference type="Pfam" id="PF06985">
    <property type="entry name" value="HET"/>
    <property type="match status" value="1"/>
</dbReference>
<sequence>MSDNHYQDLDHLKREIRILRFLSPTDERPDLVQCTMHHVSLDDMLPDYRDFLAEMGMESSAEATEKWLDAYPFYAHRLETEEARPRIAAWRHVNCGLPSEDSHPVVIDALSSLPHPSSATPITLSEFHPERTISISPRFAWGDFEAISYCWESDIRNTAVAVDGTIVRVPASLGALLQQIQHLPEARSAMGFWIDGLCINQNNVVEKNHQVGLMKCIYSRAFSVITWLGPGDFKSNRASKYICRLYDLYDGGASAAVVAETANSPAGSSNSPSGRASGVAGKCKLRRKVNGAYQRVLDVSLRDNIWEEILDIFSRSYWGRMWIIQEQALNRGLSFFMCGRWQIPQRAIEHACDSAMVHAGQIGGRILTHLVVRPDQAYVWNRAYNVSRICSLLPSDMVEKKLDLARKAKAKDPRDKIYGLLGLLPEYLTDYIEPDYSKTTDRVYVEFATQMLKASSRLDEVLGWCKYSETSDLPSWVPDWNTPFDRHHLQWFRNRQSSNGKSLNWSLSTNGLRLRCKGYRIDKILAASFTSKESLAYGLVAPLHPRAPSTSLGFGRYCGESVLENAVNRTLLHGHPLRHPTGHGLTELPWWDWLFFEDCYRLGAGNHPMYMSAQTSDDWTTFDRFRQTNAYFSVFGSPLKEFFPAVRSRVQKGSLCAEWCLNHQSRNINLFGVGIRGRRLITTHTGWLGLAPAEADVDDVVAILFGCNYPVVLRPCAEGYRYIGECYIDGLMDGEAIDIADREGYQEEDITIV</sequence>
<dbReference type="Proteomes" id="UP000800040">
    <property type="component" value="Unassembled WGS sequence"/>
</dbReference>
<evidence type="ECO:0000313" key="3">
    <source>
        <dbReference type="Proteomes" id="UP000800040"/>
    </source>
</evidence>
<evidence type="ECO:0000313" key="2">
    <source>
        <dbReference type="EMBL" id="KAF1838118.1"/>
    </source>
</evidence>
<dbReference type="AlphaFoldDB" id="A0A6A5KLZ7"/>
<accession>A0A6A5KLZ7</accession>
<feature type="domain" description="Heterokaryon incompatibility" evidence="1">
    <location>
        <begin position="144"/>
        <end position="326"/>
    </location>
</feature>
<dbReference type="PANTHER" id="PTHR24148:SF73">
    <property type="entry name" value="HET DOMAIN PROTEIN (AFU_ORTHOLOGUE AFUA_8G01020)"/>
    <property type="match status" value="1"/>
</dbReference>
<evidence type="ECO:0000259" key="1">
    <source>
        <dbReference type="Pfam" id="PF06985"/>
    </source>
</evidence>
<dbReference type="EMBL" id="ML975255">
    <property type="protein sequence ID" value="KAF1838118.1"/>
    <property type="molecule type" value="Genomic_DNA"/>
</dbReference>
<name>A0A6A5KLZ7_9PLEO</name>
<gene>
    <name evidence="2" type="ORF">BDW02DRAFT_52709</name>
</gene>
<dbReference type="InterPro" id="IPR010730">
    <property type="entry name" value="HET"/>
</dbReference>